<keyword evidence="2" id="KW-0805">Transcription regulation</keyword>
<feature type="region of interest" description="Disordered" evidence="7">
    <location>
        <begin position="1"/>
        <end position="44"/>
    </location>
</feature>
<keyword evidence="6" id="KW-0539">Nucleus</keyword>
<feature type="compositionally biased region" description="Low complexity" evidence="7">
    <location>
        <begin position="206"/>
        <end position="226"/>
    </location>
</feature>
<dbReference type="STRING" id="1088818.A0A2H9ZUU9"/>
<dbReference type="InterPro" id="IPR044823">
    <property type="entry name" value="ASIL1/2-like"/>
</dbReference>
<evidence type="ECO:0000256" key="6">
    <source>
        <dbReference type="ARBA" id="ARBA00023242"/>
    </source>
</evidence>
<evidence type="ECO:0000313" key="10">
    <source>
        <dbReference type="Proteomes" id="UP000236161"/>
    </source>
</evidence>
<feature type="compositionally biased region" description="Basic residues" evidence="7">
    <location>
        <begin position="313"/>
        <end position="323"/>
    </location>
</feature>
<evidence type="ECO:0000256" key="2">
    <source>
        <dbReference type="ARBA" id="ARBA00023015"/>
    </source>
</evidence>
<dbReference type="PANTHER" id="PTHR31307">
    <property type="entry name" value="TRIHELIX TRANSCRIPTION FACTOR ASIL2"/>
    <property type="match status" value="1"/>
</dbReference>
<dbReference type="InterPro" id="IPR044822">
    <property type="entry name" value="Myb_DNA-bind_4"/>
</dbReference>
<sequence>MDDDDDVPSRSRSRSRSPSPLPPPISVVHPSSSPPPKGLPFDSVTVAAAGPQSHPQNLTLAVSIPHPPASGNGGREDCWSEGATSALIDAWGERFIDLNRGSLKQKQWQEVADAVNSRDDYLKPPRTDVQCKNRIDTLKKKYKLQKAKIAGGGPSVSSSWPFFRRLDALLGPAISKQPPPTAVAAAARSRFPQKQRTNLPAKRKASQPPASPSSTSDSLPPSAAAAAAANWRRRRLPAAGLKELTRALLKFGEIYQRVECSKLQQAMEMERRRMGFTKELEMQRLQFFMKTQMELSKLKRYRRSAAGTGAGVHNHHHSRRRHQQTPGNGDGQRG</sequence>
<accession>A0A2H9ZUU9</accession>
<dbReference type="Proteomes" id="UP000236161">
    <property type="component" value="Unassembled WGS sequence"/>
</dbReference>
<evidence type="ECO:0000256" key="3">
    <source>
        <dbReference type="ARBA" id="ARBA00023054"/>
    </source>
</evidence>
<organism evidence="9 10">
    <name type="scientific">Apostasia shenzhenica</name>
    <dbReference type="NCBI Taxonomy" id="1088818"/>
    <lineage>
        <taxon>Eukaryota</taxon>
        <taxon>Viridiplantae</taxon>
        <taxon>Streptophyta</taxon>
        <taxon>Embryophyta</taxon>
        <taxon>Tracheophyta</taxon>
        <taxon>Spermatophyta</taxon>
        <taxon>Magnoliopsida</taxon>
        <taxon>Liliopsida</taxon>
        <taxon>Asparagales</taxon>
        <taxon>Orchidaceae</taxon>
        <taxon>Apostasioideae</taxon>
        <taxon>Apostasia</taxon>
    </lineage>
</organism>
<dbReference type="Pfam" id="PF13837">
    <property type="entry name" value="Myb_DNA-bind_4"/>
    <property type="match status" value="1"/>
</dbReference>
<evidence type="ECO:0000259" key="8">
    <source>
        <dbReference type="Pfam" id="PF13837"/>
    </source>
</evidence>
<evidence type="ECO:0000256" key="4">
    <source>
        <dbReference type="ARBA" id="ARBA00023125"/>
    </source>
</evidence>
<keyword evidence="3" id="KW-0175">Coiled coil</keyword>
<dbReference type="OrthoDB" id="2019351at2759"/>
<comment type="subcellular location">
    <subcellularLocation>
        <location evidence="1">Nucleus</location>
    </subcellularLocation>
</comment>
<evidence type="ECO:0000256" key="5">
    <source>
        <dbReference type="ARBA" id="ARBA00023163"/>
    </source>
</evidence>
<dbReference type="PANTHER" id="PTHR31307:SF4">
    <property type="entry name" value="TRIHELIX TRANSCRIPTION FACTOR ASIL2"/>
    <property type="match status" value="1"/>
</dbReference>
<dbReference type="FunFam" id="1.10.10.60:FF:000104">
    <property type="entry name" value="trihelix transcription factor ASIL2"/>
    <property type="match status" value="1"/>
</dbReference>
<dbReference type="Gene3D" id="1.10.10.60">
    <property type="entry name" value="Homeodomain-like"/>
    <property type="match status" value="1"/>
</dbReference>
<keyword evidence="4" id="KW-0238">DNA-binding</keyword>
<keyword evidence="10" id="KW-1185">Reference proteome</keyword>
<protein>
    <recommendedName>
        <fullName evidence="8">Myb/SANT-like DNA-binding domain-containing protein</fullName>
    </recommendedName>
</protein>
<feature type="domain" description="Myb/SANT-like DNA-binding" evidence="8">
    <location>
        <begin position="77"/>
        <end position="169"/>
    </location>
</feature>
<evidence type="ECO:0000313" key="9">
    <source>
        <dbReference type="EMBL" id="PKA47072.1"/>
    </source>
</evidence>
<evidence type="ECO:0000256" key="1">
    <source>
        <dbReference type="ARBA" id="ARBA00004123"/>
    </source>
</evidence>
<dbReference type="GO" id="GO:0000976">
    <property type="term" value="F:transcription cis-regulatory region binding"/>
    <property type="evidence" value="ECO:0007669"/>
    <property type="project" value="TreeGrafter"/>
</dbReference>
<dbReference type="GO" id="GO:0005634">
    <property type="term" value="C:nucleus"/>
    <property type="evidence" value="ECO:0007669"/>
    <property type="project" value="UniProtKB-SubCell"/>
</dbReference>
<evidence type="ECO:0000256" key="7">
    <source>
        <dbReference type="SAM" id="MobiDB-lite"/>
    </source>
</evidence>
<dbReference type="EMBL" id="KZ453612">
    <property type="protein sequence ID" value="PKA47072.1"/>
    <property type="molecule type" value="Genomic_DNA"/>
</dbReference>
<reference evidence="9 10" key="1">
    <citation type="journal article" date="2017" name="Nature">
        <title>The Apostasia genome and the evolution of orchids.</title>
        <authorList>
            <person name="Zhang G.Q."/>
            <person name="Liu K.W."/>
            <person name="Li Z."/>
            <person name="Lohaus R."/>
            <person name="Hsiao Y.Y."/>
            <person name="Niu S.C."/>
            <person name="Wang J.Y."/>
            <person name="Lin Y.C."/>
            <person name="Xu Q."/>
            <person name="Chen L.J."/>
            <person name="Yoshida K."/>
            <person name="Fujiwara S."/>
            <person name="Wang Z.W."/>
            <person name="Zhang Y.Q."/>
            <person name="Mitsuda N."/>
            <person name="Wang M."/>
            <person name="Liu G.H."/>
            <person name="Pecoraro L."/>
            <person name="Huang H.X."/>
            <person name="Xiao X.J."/>
            <person name="Lin M."/>
            <person name="Wu X.Y."/>
            <person name="Wu W.L."/>
            <person name="Chen Y.Y."/>
            <person name="Chang S.B."/>
            <person name="Sakamoto S."/>
            <person name="Ohme-Takagi M."/>
            <person name="Yagi M."/>
            <person name="Zeng S.J."/>
            <person name="Shen C.Y."/>
            <person name="Yeh C.M."/>
            <person name="Luo Y.B."/>
            <person name="Tsai W.C."/>
            <person name="Van de Peer Y."/>
            <person name="Liu Z.J."/>
        </authorList>
    </citation>
    <scope>NUCLEOTIDE SEQUENCE [LARGE SCALE GENOMIC DNA]</scope>
    <source>
        <strain evidence="10">cv. Shenzhen</strain>
        <tissue evidence="9">Stem</tissue>
    </source>
</reference>
<feature type="region of interest" description="Disordered" evidence="7">
    <location>
        <begin position="174"/>
        <end position="226"/>
    </location>
</feature>
<feature type="region of interest" description="Disordered" evidence="7">
    <location>
        <begin position="306"/>
        <end position="334"/>
    </location>
</feature>
<name>A0A2H9ZUU9_9ASPA</name>
<gene>
    <name evidence="9" type="ORF">AXF42_Ash011746</name>
</gene>
<dbReference type="AlphaFoldDB" id="A0A2H9ZUU9"/>
<keyword evidence="5" id="KW-0804">Transcription</keyword>
<proteinExistence type="predicted"/>